<proteinExistence type="predicted"/>
<dbReference type="CDD" id="cd04501">
    <property type="entry name" value="SGNH_hydrolase_like_4"/>
    <property type="match status" value="1"/>
</dbReference>
<dbReference type="InterPro" id="IPR036514">
    <property type="entry name" value="SGNH_hydro_sf"/>
</dbReference>
<dbReference type="OrthoDB" id="9794725at2"/>
<sequence>MFNLKKFKGGKLLLCLLLAAATQAHAQQTDEQKKTEEQKKAEAWANFQKMIEERIHKDWAWMKRYEEDNAKLPAPAAGEKRVVFMGNSITEGWINTDPDFFKGKSYVNRGIGGQTTPQMLVRFREDVINLKPKVVVILAGINDIAENTGPSKIENVAGNIFSMAELAKVAGIKVVFSSVIPAKAFPWHPGLDPREPIAKLNAMLKEYATKNHLGYIDYYSAMVGPEKELKQELCVDGVHPNMAGYKIMEPLAEQEIKKALK</sequence>
<comment type="caution">
    <text evidence="3">The sequence shown here is derived from an EMBL/GenBank/DDBJ whole genome shotgun (WGS) entry which is preliminary data.</text>
</comment>
<dbReference type="PANTHER" id="PTHR30383">
    <property type="entry name" value="THIOESTERASE 1/PROTEASE 1/LYSOPHOSPHOLIPASE L1"/>
    <property type="match status" value="1"/>
</dbReference>
<evidence type="ECO:0000259" key="2">
    <source>
        <dbReference type="Pfam" id="PF13472"/>
    </source>
</evidence>
<dbReference type="SUPFAM" id="SSF52266">
    <property type="entry name" value="SGNH hydrolase"/>
    <property type="match status" value="1"/>
</dbReference>
<dbReference type="PANTHER" id="PTHR30383:SF5">
    <property type="entry name" value="SGNH HYDROLASE-TYPE ESTERASE DOMAIN-CONTAINING PROTEIN"/>
    <property type="match status" value="1"/>
</dbReference>
<dbReference type="Pfam" id="PF13472">
    <property type="entry name" value="Lipase_GDSL_2"/>
    <property type="match status" value="1"/>
</dbReference>
<dbReference type="Gene3D" id="3.40.50.1110">
    <property type="entry name" value="SGNH hydrolase"/>
    <property type="match status" value="1"/>
</dbReference>
<dbReference type="RefSeq" id="WP_117390464.1">
    <property type="nucleotide sequence ID" value="NZ_QWDC01000001.1"/>
</dbReference>
<protein>
    <submittedName>
        <fullName evidence="3">Acylhydrolase</fullName>
    </submittedName>
</protein>
<feature type="chain" id="PRO_5016720723" evidence="1">
    <location>
        <begin position="27"/>
        <end position="261"/>
    </location>
</feature>
<accession>A0A372NXR3</accession>
<keyword evidence="4" id="KW-1185">Reference proteome</keyword>
<keyword evidence="1" id="KW-0732">Signal</keyword>
<reference evidence="3 4" key="1">
    <citation type="submission" date="2018-08" db="EMBL/GenBank/DDBJ databases">
        <title>Mucilaginibacter sp. MYSH2.</title>
        <authorList>
            <person name="Seo T."/>
        </authorList>
    </citation>
    <scope>NUCLEOTIDE SEQUENCE [LARGE SCALE GENOMIC DNA]</scope>
    <source>
        <strain evidence="3 4">MYSH2</strain>
    </source>
</reference>
<dbReference type="InterPro" id="IPR051532">
    <property type="entry name" value="Ester_Hydrolysis_Enzymes"/>
</dbReference>
<evidence type="ECO:0000313" key="3">
    <source>
        <dbReference type="EMBL" id="RFZ94905.1"/>
    </source>
</evidence>
<dbReference type="Proteomes" id="UP000264217">
    <property type="component" value="Unassembled WGS sequence"/>
</dbReference>
<organism evidence="3 4">
    <name type="scientific">Mucilaginibacter conchicola</name>
    <dbReference type="NCBI Taxonomy" id="2303333"/>
    <lineage>
        <taxon>Bacteria</taxon>
        <taxon>Pseudomonadati</taxon>
        <taxon>Bacteroidota</taxon>
        <taxon>Sphingobacteriia</taxon>
        <taxon>Sphingobacteriales</taxon>
        <taxon>Sphingobacteriaceae</taxon>
        <taxon>Mucilaginibacter</taxon>
    </lineage>
</organism>
<evidence type="ECO:0000313" key="4">
    <source>
        <dbReference type="Proteomes" id="UP000264217"/>
    </source>
</evidence>
<evidence type="ECO:0000256" key="1">
    <source>
        <dbReference type="SAM" id="SignalP"/>
    </source>
</evidence>
<keyword evidence="3" id="KW-0378">Hydrolase</keyword>
<gene>
    <name evidence="3" type="ORF">D0C36_05070</name>
</gene>
<name>A0A372NXR3_9SPHI</name>
<feature type="domain" description="SGNH hydrolase-type esterase" evidence="2">
    <location>
        <begin position="84"/>
        <end position="247"/>
    </location>
</feature>
<dbReference type="EMBL" id="QWDC01000001">
    <property type="protein sequence ID" value="RFZ94905.1"/>
    <property type="molecule type" value="Genomic_DNA"/>
</dbReference>
<dbReference type="InterPro" id="IPR013830">
    <property type="entry name" value="SGNH_hydro"/>
</dbReference>
<dbReference type="GO" id="GO:0004622">
    <property type="term" value="F:phosphatidylcholine lysophospholipase activity"/>
    <property type="evidence" value="ECO:0007669"/>
    <property type="project" value="TreeGrafter"/>
</dbReference>
<dbReference type="AlphaFoldDB" id="A0A372NXR3"/>
<feature type="signal peptide" evidence="1">
    <location>
        <begin position="1"/>
        <end position="26"/>
    </location>
</feature>